<evidence type="ECO:0000313" key="4">
    <source>
        <dbReference type="EMBL" id="CAF0744865.1"/>
    </source>
</evidence>
<name>A0A813NMT7_9BILA</name>
<dbReference type="EMBL" id="CAJNOL010000013">
    <property type="protein sequence ID" value="CAF0742189.1"/>
    <property type="molecule type" value="Genomic_DNA"/>
</dbReference>
<sequence>MDDQALKQLALQKEKEWLAVMQERLATLEATVENRDQQLAELNQKYNRLSEDFKYNLKLVDDRDKELATFDNRFKEMKKILNEKNSEISELKIVNDQLYTLKKQIELQIDEEKKHFLHRLSIKEKDLSNYKQQCDQILQTEREQLEQERRAINRRLTELENELERQRRELTNEFETQTKKLEYDWKRRHDDVINLQLASELKSKLLTEELEQHIQTIRKIELNNNELMERNKTLEKSVKELEWQLHEQEAVKNARIKELELKCSNVDGRLQEREDDYSRKYSERDRLIREKDVKIEQLKQSYQELEDKWQSSNDQCFQLRQQQNEKQREYEHIIREKDASLSTLQDEINQIKKQWNHQLTQISKEHANENIEHHALQDECDTLKAELKIKDNHINRYKKELEDALDRERALEEAKAQLDIDWQKKLNQNQRQEYHKSEDLIEKLSSAHEQAIAQVKKLENDISFKDDLLKAYTNQYKSNGGDADALVVLQRENENLRSVISQMRQQMEALVNDLPGQTTSGQSNLIVELQNENQTLRQQNRDLISRLDSRHSNLDIDHTAVNNELKKNPQLNSYVQSLNNTIATLRTEKMQLVSQVRKLEGRLIQIEKNHDNFQRELRQRQSRIDQLTYQSNADDRRHQTELTSMKQKMSDLEVLLLETRREADEYQKSIIERNADVAELERKAC</sequence>
<keyword evidence="1" id="KW-0175">Coiled coil</keyword>
<dbReference type="AlphaFoldDB" id="A0A813NMT7"/>
<dbReference type="EMBL" id="CAJOBD010000138">
    <property type="protein sequence ID" value="CAF3590591.1"/>
    <property type="molecule type" value="Genomic_DNA"/>
</dbReference>
<dbReference type="GO" id="GO:0007020">
    <property type="term" value="P:microtubule nucleation"/>
    <property type="evidence" value="ECO:0007669"/>
    <property type="project" value="TreeGrafter"/>
</dbReference>
<reference evidence="2" key="1">
    <citation type="submission" date="2021-02" db="EMBL/GenBank/DDBJ databases">
        <authorList>
            <person name="Nowell W R."/>
        </authorList>
    </citation>
    <scope>NUCLEOTIDE SEQUENCE</scope>
</reference>
<dbReference type="GO" id="GO:0005814">
    <property type="term" value="C:centriole"/>
    <property type="evidence" value="ECO:0007669"/>
    <property type="project" value="TreeGrafter"/>
</dbReference>
<dbReference type="GO" id="GO:0034451">
    <property type="term" value="C:centriolar satellite"/>
    <property type="evidence" value="ECO:0007669"/>
    <property type="project" value="TreeGrafter"/>
</dbReference>
<dbReference type="GO" id="GO:0045931">
    <property type="term" value="P:positive regulation of mitotic cell cycle"/>
    <property type="evidence" value="ECO:0007669"/>
    <property type="project" value="TreeGrafter"/>
</dbReference>
<dbReference type="GO" id="GO:0005876">
    <property type="term" value="C:spindle microtubule"/>
    <property type="evidence" value="ECO:0007669"/>
    <property type="project" value="TreeGrafter"/>
</dbReference>
<feature type="coiled-coil region" evidence="1">
    <location>
        <begin position="18"/>
        <end position="52"/>
    </location>
</feature>
<protein>
    <submittedName>
        <fullName evidence="2">Uncharacterized protein</fullName>
    </submittedName>
</protein>
<dbReference type="GO" id="GO:0007099">
    <property type="term" value="P:centriole replication"/>
    <property type="evidence" value="ECO:0007669"/>
    <property type="project" value="TreeGrafter"/>
</dbReference>
<dbReference type="EMBL" id="CAJNOH010000010">
    <property type="protein sequence ID" value="CAF0744865.1"/>
    <property type="molecule type" value="Genomic_DNA"/>
</dbReference>
<feature type="coiled-coil region" evidence="1">
    <location>
        <begin position="135"/>
        <end position="546"/>
    </location>
</feature>
<gene>
    <name evidence="5" type="ORF">JBS370_LOCUS3273</name>
    <name evidence="2" type="ORF">JXQ802_LOCUS1191</name>
    <name evidence="3" type="ORF">JXQ802_LOCUS1267</name>
    <name evidence="4" type="ORF">PYM288_LOCUS1764</name>
</gene>
<dbReference type="Proteomes" id="UP000663870">
    <property type="component" value="Unassembled WGS sequence"/>
</dbReference>
<evidence type="ECO:0000256" key="1">
    <source>
        <dbReference type="SAM" id="Coils"/>
    </source>
</evidence>
<dbReference type="Proteomes" id="UP000663854">
    <property type="component" value="Unassembled WGS sequence"/>
</dbReference>
<dbReference type="InterPro" id="IPR042481">
    <property type="entry name" value="CCDC57"/>
</dbReference>
<dbReference type="EMBL" id="CAJNOL010000014">
    <property type="protein sequence ID" value="CAF0743534.1"/>
    <property type="molecule type" value="Genomic_DNA"/>
</dbReference>
<dbReference type="Proteomes" id="UP000663836">
    <property type="component" value="Unassembled WGS sequence"/>
</dbReference>
<proteinExistence type="predicted"/>
<feature type="coiled-coil region" evidence="1">
    <location>
        <begin position="575"/>
        <end position="683"/>
    </location>
</feature>
<keyword evidence="6" id="KW-1185">Reference proteome</keyword>
<evidence type="ECO:0000313" key="5">
    <source>
        <dbReference type="EMBL" id="CAF3590591.1"/>
    </source>
</evidence>
<dbReference type="PANTHER" id="PTHR46725:SF1">
    <property type="entry name" value="COILED-COIL DOMAIN-CONTAINING PROTEIN 57"/>
    <property type="match status" value="1"/>
</dbReference>
<evidence type="ECO:0000313" key="6">
    <source>
        <dbReference type="Proteomes" id="UP000663870"/>
    </source>
</evidence>
<evidence type="ECO:0000313" key="2">
    <source>
        <dbReference type="EMBL" id="CAF0742189.1"/>
    </source>
</evidence>
<evidence type="ECO:0000313" key="3">
    <source>
        <dbReference type="EMBL" id="CAF0743534.1"/>
    </source>
</evidence>
<comment type="caution">
    <text evidence="2">The sequence shown here is derived from an EMBL/GenBank/DDBJ whole genome shotgun (WGS) entry which is preliminary data.</text>
</comment>
<organism evidence="2 6">
    <name type="scientific">Rotaria sordida</name>
    <dbReference type="NCBI Taxonomy" id="392033"/>
    <lineage>
        <taxon>Eukaryota</taxon>
        <taxon>Metazoa</taxon>
        <taxon>Spiralia</taxon>
        <taxon>Gnathifera</taxon>
        <taxon>Rotifera</taxon>
        <taxon>Eurotatoria</taxon>
        <taxon>Bdelloidea</taxon>
        <taxon>Philodinida</taxon>
        <taxon>Philodinidae</taxon>
        <taxon>Rotaria</taxon>
    </lineage>
</organism>
<dbReference type="GO" id="GO:0060271">
    <property type="term" value="P:cilium assembly"/>
    <property type="evidence" value="ECO:0007669"/>
    <property type="project" value="TreeGrafter"/>
</dbReference>
<accession>A0A813NMT7</accession>
<dbReference type="PANTHER" id="PTHR46725">
    <property type="entry name" value="COILED-COIL DOMAIN-CONTAINING PROTEIN 57"/>
    <property type="match status" value="1"/>
</dbReference>